<evidence type="ECO:0000259" key="1">
    <source>
        <dbReference type="Pfam" id="PF22262"/>
    </source>
</evidence>
<proteinExistence type="predicted"/>
<dbReference type="RefSeq" id="WP_339091862.1">
    <property type="nucleotide sequence ID" value="NZ_LR743507.1"/>
</dbReference>
<sequence length="131" mass="13831">MKLPDWQKRFSEFGKARARMPFAWGSNDCCTFAAAGVEAITGVNPMASVEPYDSEFGAMRRVAEAGGLQALASEYLGTSVSPLLASVGDVVLVLNEDREMLGICNGVNVMAPGELGMVALGMEAALAAWKI</sequence>
<dbReference type="Pfam" id="PF22262">
    <property type="entry name" value="DUF6950"/>
    <property type="match status" value="1"/>
</dbReference>
<dbReference type="AlphaFoldDB" id="A0A679J928"/>
<accession>A0A679J928</accession>
<feature type="domain" description="DUF6950" evidence="1">
    <location>
        <begin position="1"/>
        <end position="131"/>
    </location>
</feature>
<organism evidence="2">
    <name type="scientific">Variovorax paradoxus</name>
    <dbReference type="NCBI Taxonomy" id="34073"/>
    <lineage>
        <taxon>Bacteria</taxon>
        <taxon>Pseudomonadati</taxon>
        <taxon>Pseudomonadota</taxon>
        <taxon>Betaproteobacteria</taxon>
        <taxon>Burkholderiales</taxon>
        <taxon>Comamonadaceae</taxon>
        <taxon>Variovorax</taxon>
    </lineage>
</organism>
<evidence type="ECO:0000313" key="2">
    <source>
        <dbReference type="EMBL" id="CAA2107618.1"/>
    </source>
</evidence>
<dbReference type="InterPro" id="IPR053802">
    <property type="entry name" value="DUF6950"/>
</dbReference>
<dbReference type="EMBL" id="LR743507">
    <property type="protein sequence ID" value="CAA2107618.1"/>
    <property type="molecule type" value="Genomic_DNA"/>
</dbReference>
<reference evidence="2" key="1">
    <citation type="submission" date="2019-12" db="EMBL/GenBank/DDBJ databases">
        <authorList>
            <person name="Cremers G."/>
        </authorList>
    </citation>
    <scope>NUCLEOTIDE SEQUENCE</scope>
    <source>
        <strain evidence="2">Vvax</strain>
    </source>
</reference>
<name>A0A679J928_VARPD</name>
<protein>
    <recommendedName>
        <fullName evidence="1">DUF6950 domain-containing protein</fullName>
    </recommendedName>
</protein>
<gene>
    <name evidence="2" type="ORF">VVAX_04323</name>
</gene>